<dbReference type="Pfam" id="PF08448">
    <property type="entry name" value="PAS_4"/>
    <property type="match status" value="1"/>
</dbReference>
<protein>
    <recommendedName>
        <fullName evidence="2">histidine kinase</fullName>
        <ecNumber evidence="2">2.7.13.3</ecNumber>
    </recommendedName>
</protein>
<feature type="domain" description="PAS" evidence="10">
    <location>
        <begin position="533"/>
        <end position="590"/>
    </location>
</feature>
<dbReference type="SUPFAM" id="SSF47384">
    <property type="entry name" value="Homodimeric domain of signal transducing histidine kinase"/>
    <property type="match status" value="1"/>
</dbReference>
<evidence type="ECO:0000259" key="10">
    <source>
        <dbReference type="PROSITE" id="PS50112"/>
    </source>
</evidence>
<dbReference type="InterPro" id="IPR003661">
    <property type="entry name" value="HisK_dim/P_dom"/>
</dbReference>
<dbReference type="PROSITE" id="PS50110">
    <property type="entry name" value="RESPONSE_REGULATORY"/>
    <property type="match status" value="1"/>
</dbReference>
<dbReference type="PROSITE" id="PS50112">
    <property type="entry name" value="PAS"/>
    <property type="match status" value="4"/>
</dbReference>
<evidence type="ECO:0000256" key="2">
    <source>
        <dbReference type="ARBA" id="ARBA00012438"/>
    </source>
</evidence>
<evidence type="ECO:0000259" key="9">
    <source>
        <dbReference type="PROSITE" id="PS50110"/>
    </source>
</evidence>
<dbReference type="SUPFAM" id="SSF52172">
    <property type="entry name" value="CheY-like"/>
    <property type="match status" value="1"/>
</dbReference>
<evidence type="ECO:0000256" key="6">
    <source>
        <dbReference type="PROSITE-ProRule" id="PRU00169"/>
    </source>
</evidence>
<dbReference type="Gene3D" id="2.10.70.100">
    <property type="match status" value="1"/>
</dbReference>
<feature type="domain" description="Response regulatory" evidence="9">
    <location>
        <begin position="1037"/>
        <end position="1153"/>
    </location>
</feature>
<feature type="domain" description="PAC" evidence="11">
    <location>
        <begin position="736"/>
        <end position="788"/>
    </location>
</feature>
<dbReference type="PROSITE" id="PS50109">
    <property type="entry name" value="HIS_KIN"/>
    <property type="match status" value="1"/>
</dbReference>
<dbReference type="InterPro" id="IPR013655">
    <property type="entry name" value="PAS_fold_3"/>
</dbReference>
<dbReference type="Gene3D" id="3.40.50.2300">
    <property type="match status" value="1"/>
</dbReference>
<dbReference type="Gene3D" id="1.10.287.130">
    <property type="match status" value="1"/>
</dbReference>
<dbReference type="InterPro" id="IPR000700">
    <property type="entry name" value="PAS-assoc_C"/>
</dbReference>
<dbReference type="InterPro" id="IPR001789">
    <property type="entry name" value="Sig_transdc_resp-reg_receiver"/>
</dbReference>
<name>A0ABW3Q2U3_9BACT</name>
<dbReference type="SMART" id="SM00387">
    <property type="entry name" value="HATPase_c"/>
    <property type="match status" value="1"/>
</dbReference>
<dbReference type="CDD" id="cd00075">
    <property type="entry name" value="HATPase"/>
    <property type="match status" value="1"/>
</dbReference>
<keyword evidence="5" id="KW-0418">Kinase</keyword>
<dbReference type="Pfam" id="PF08447">
    <property type="entry name" value="PAS_3"/>
    <property type="match status" value="3"/>
</dbReference>
<feature type="domain" description="PAC" evidence="11">
    <location>
        <begin position="362"/>
        <end position="414"/>
    </location>
</feature>
<evidence type="ECO:0000256" key="4">
    <source>
        <dbReference type="ARBA" id="ARBA00022679"/>
    </source>
</evidence>
<dbReference type="CDD" id="cd00130">
    <property type="entry name" value="PAS"/>
    <property type="match status" value="6"/>
</dbReference>
<reference evidence="13" key="1">
    <citation type="journal article" date="2019" name="Int. J. Syst. Evol. Microbiol.">
        <title>The Global Catalogue of Microorganisms (GCM) 10K type strain sequencing project: providing services to taxonomists for standard genome sequencing and annotation.</title>
        <authorList>
            <consortium name="The Broad Institute Genomics Platform"/>
            <consortium name="The Broad Institute Genome Sequencing Center for Infectious Disease"/>
            <person name="Wu L."/>
            <person name="Ma J."/>
        </authorList>
    </citation>
    <scope>NUCLEOTIDE SEQUENCE [LARGE SCALE GENOMIC DNA]</scope>
    <source>
        <strain evidence="13">CCUG 55608</strain>
    </source>
</reference>
<dbReference type="SUPFAM" id="SSF55785">
    <property type="entry name" value="PYP-like sensor domain (PAS domain)"/>
    <property type="match status" value="6"/>
</dbReference>
<dbReference type="Pfam" id="PF02518">
    <property type="entry name" value="HATPase_c"/>
    <property type="match status" value="1"/>
</dbReference>
<evidence type="ECO:0000259" key="11">
    <source>
        <dbReference type="PROSITE" id="PS50113"/>
    </source>
</evidence>
<comment type="caution">
    <text evidence="12">The sequence shown here is derived from an EMBL/GenBank/DDBJ whole genome shotgun (WGS) entry which is preliminary data.</text>
</comment>
<feature type="domain" description="PAS" evidence="10">
    <location>
        <begin position="26"/>
        <end position="96"/>
    </location>
</feature>
<dbReference type="InterPro" id="IPR035965">
    <property type="entry name" value="PAS-like_dom_sf"/>
</dbReference>
<dbReference type="InterPro" id="IPR013656">
    <property type="entry name" value="PAS_4"/>
</dbReference>
<sequence>MAIYAEHQGDLSSHSFAKRAADDMPSGEELSTLMGSFTQAYWETNAEGMIVTDSPSWRAYTGQTVGEWLNEGWQKALHPDDRDYAGQQWQEAVQQHTPVNAEFRLAHPDGNWRWTNLRATPILNPDGSVKKWLCLLMDVPPRRQTEDKLRKREEELARVQRIGGIAGIDVTVGDGIEESTGGRSPEYRNLHGLLPDTVYETHADWLQRLHPDDRERAERVLKDALAGTDDRYENEYRIIRPIDGQERWLNAKLAIERDPAGKPVRLIGAHIDITALKQTEAALRSSEERFRLAAQASQLYAWEVDLVRRTVWFSEAAPSVLGYTDFPPEWGDPSTVINAIHPDDQERVRGAILTAIVGNGELTVTFRNLTASGAYLWVESRAQVQRNDTGQPLRMHGVVINVDARIRAEEALSQAHSLTREILESIDDIFFTVDRNFVFKYLNHKAELTWGRQRDELLGKSIWEIFPQAIGSEAYRMQLKVMKDRQPVHFETFSPIISRWIAVSVFPSVMGGLSVYFHDITEVRQAQDALRESEERFRTLVQNLPDYAIFSIDTQGCITDWTEGAQRVKGYTAEEAIGQHISIFFTPEDQTAGKIEEEMTQAAETGRAEREGVCVRKGGKRLWVNEITTAIRAPNGQLVGFTQISRDITTRKQSEESLRESQESLQLILSSIADHGIITTDIRNIITGWNPGAQHLFGYSAEEAIGQPGALIYTPEDRAKGEPQKETDTARRHGRAADERYHIRKDGSRLYISGVMSPLYNNAGQLLGYVKVTRDLTERQQMMEALREADRRKDEFLAMLGHELRNPLAPVRNGLQILSLTAREDEVTSLVSMMNRQIDHLVRLVDDLLDVSRISRGKIELHRERLNLTALVSQAAETIRPLYQSHGRQLHVTLPASPIYLHGDTTRLTQVVNNLLTNGVRYTEQDGEVWLTLEKAGTDAVLRVRDNGIGLTSDQVTVIFDLFVQVDHSLARAQGGLGMGLTLVKRLVEMHGGRVEATSAGLGQGSEFIVQLPIVEKSETLMNTENKNTTAKAPGYRILVVDDNQDSATTLTMLLKLKGHEVQTRYGGRAGLEAAGNVKPQVIILDIGMPEMDGYETCRQIRQHDWGKEMVIVALTGYGQEDDKRKAQEAGFDGHLIKPVDLTSLTQLLDTLFSNERTA</sequence>
<dbReference type="Pfam" id="PF00989">
    <property type="entry name" value="PAS"/>
    <property type="match status" value="2"/>
</dbReference>
<feature type="region of interest" description="Disordered" evidence="7">
    <location>
        <begin position="718"/>
        <end position="737"/>
    </location>
</feature>
<feature type="domain" description="PAS" evidence="10">
    <location>
        <begin position="415"/>
        <end position="466"/>
    </location>
</feature>
<dbReference type="SMART" id="SM00388">
    <property type="entry name" value="HisKA"/>
    <property type="match status" value="1"/>
</dbReference>
<keyword evidence="3 6" id="KW-0597">Phosphoprotein</keyword>
<dbReference type="InterPro" id="IPR003594">
    <property type="entry name" value="HATPase_dom"/>
</dbReference>
<dbReference type="PRINTS" id="PR00344">
    <property type="entry name" value="BCTRLSENSOR"/>
</dbReference>
<dbReference type="SMART" id="SM00091">
    <property type="entry name" value="PAS"/>
    <property type="match status" value="5"/>
</dbReference>
<keyword evidence="4" id="KW-0808">Transferase</keyword>
<dbReference type="CDD" id="cd00082">
    <property type="entry name" value="HisKA"/>
    <property type="match status" value="1"/>
</dbReference>
<keyword evidence="13" id="KW-1185">Reference proteome</keyword>
<evidence type="ECO:0000313" key="12">
    <source>
        <dbReference type="EMBL" id="MFD1141227.1"/>
    </source>
</evidence>
<dbReference type="SMART" id="SM00448">
    <property type="entry name" value="REC"/>
    <property type="match status" value="1"/>
</dbReference>
<evidence type="ECO:0000256" key="1">
    <source>
        <dbReference type="ARBA" id="ARBA00000085"/>
    </source>
</evidence>
<dbReference type="InterPro" id="IPR013767">
    <property type="entry name" value="PAS_fold"/>
</dbReference>
<feature type="domain" description="PAC" evidence="11">
    <location>
        <begin position="608"/>
        <end position="660"/>
    </location>
</feature>
<feature type="domain" description="Histidine kinase" evidence="8">
    <location>
        <begin position="799"/>
        <end position="1016"/>
    </location>
</feature>
<dbReference type="InterPro" id="IPR001610">
    <property type="entry name" value="PAC"/>
</dbReference>
<dbReference type="Pfam" id="PF00512">
    <property type="entry name" value="HisKA"/>
    <property type="match status" value="1"/>
</dbReference>
<dbReference type="InterPro" id="IPR005467">
    <property type="entry name" value="His_kinase_dom"/>
</dbReference>
<evidence type="ECO:0000256" key="7">
    <source>
        <dbReference type="SAM" id="MobiDB-lite"/>
    </source>
</evidence>
<feature type="modified residue" description="4-aspartylphosphate" evidence="6">
    <location>
        <position position="1086"/>
    </location>
</feature>
<dbReference type="EMBL" id="JBHTLP010000008">
    <property type="protein sequence ID" value="MFD1141227.1"/>
    <property type="molecule type" value="Genomic_DNA"/>
</dbReference>
<dbReference type="InterPro" id="IPR004358">
    <property type="entry name" value="Sig_transdc_His_kin-like_C"/>
</dbReference>
<feature type="domain" description="PAC" evidence="11">
    <location>
        <begin position="232"/>
        <end position="285"/>
    </location>
</feature>
<feature type="domain" description="PAC" evidence="11">
    <location>
        <begin position="99"/>
        <end position="151"/>
    </location>
</feature>
<dbReference type="Gene3D" id="3.30.565.10">
    <property type="entry name" value="Histidine kinase-like ATPase, C-terminal domain"/>
    <property type="match status" value="1"/>
</dbReference>
<dbReference type="NCBIfam" id="TIGR00229">
    <property type="entry name" value="sensory_box"/>
    <property type="match status" value="6"/>
</dbReference>
<dbReference type="PANTHER" id="PTHR43304">
    <property type="entry name" value="PHYTOCHROME-LIKE PROTEIN CPH1"/>
    <property type="match status" value="1"/>
</dbReference>
<comment type="catalytic activity">
    <reaction evidence="1">
        <text>ATP + protein L-histidine = ADP + protein N-phospho-L-histidine.</text>
        <dbReference type="EC" id="2.7.13.3"/>
    </reaction>
</comment>
<dbReference type="SMART" id="SM00086">
    <property type="entry name" value="PAC"/>
    <property type="match status" value="5"/>
</dbReference>
<evidence type="ECO:0000259" key="8">
    <source>
        <dbReference type="PROSITE" id="PS50109"/>
    </source>
</evidence>
<dbReference type="CDD" id="cd17580">
    <property type="entry name" value="REC_2_DhkD-like"/>
    <property type="match status" value="1"/>
</dbReference>
<dbReference type="InterPro" id="IPR052162">
    <property type="entry name" value="Sensor_kinase/Photoreceptor"/>
</dbReference>
<dbReference type="Pfam" id="PF00072">
    <property type="entry name" value="Response_reg"/>
    <property type="match status" value="1"/>
</dbReference>
<dbReference type="InterPro" id="IPR000014">
    <property type="entry name" value="PAS"/>
</dbReference>
<evidence type="ECO:0000313" key="13">
    <source>
        <dbReference type="Proteomes" id="UP001597116"/>
    </source>
</evidence>
<evidence type="ECO:0000256" key="3">
    <source>
        <dbReference type="ARBA" id="ARBA00022553"/>
    </source>
</evidence>
<dbReference type="SUPFAM" id="SSF55874">
    <property type="entry name" value="ATPase domain of HSP90 chaperone/DNA topoisomerase II/histidine kinase"/>
    <property type="match status" value="1"/>
</dbReference>
<accession>A0ABW3Q2U3</accession>
<organism evidence="12 13">
    <name type="scientific">Larkinella insperata</name>
    <dbReference type="NCBI Taxonomy" id="332158"/>
    <lineage>
        <taxon>Bacteria</taxon>
        <taxon>Pseudomonadati</taxon>
        <taxon>Bacteroidota</taxon>
        <taxon>Cytophagia</taxon>
        <taxon>Cytophagales</taxon>
        <taxon>Spirosomataceae</taxon>
        <taxon>Larkinella</taxon>
    </lineage>
</organism>
<evidence type="ECO:0000256" key="5">
    <source>
        <dbReference type="ARBA" id="ARBA00022777"/>
    </source>
</evidence>
<dbReference type="RefSeq" id="WP_265991522.1">
    <property type="nucleotide sequence ID" value="NZ_CP110973.1"/>
</dbReference>
<dbReference type="PANTHER" id="PTHR43304:SF1">
    <property type="entry name" value="PAC DOMAIN-CONTAINING PROTEIN"/>
    <property type="match status" value="1"/>
</dbReference>
<proteinExistence type="predicted"/>
<dbReference type="InterPro" id="IPR036890">
    <property type="entry name" value="HATPase_C_sf"/>
</dbReference>
<feature type="domain" description="PAS" evidence="10">
    <location>
        <begin position="661"/>
        <end position="718"/>
    </location>
</feature>
<dbReference type="InterPro" id="IPR036097">
    <property type="entry name" value="HisK_dim/P_sf"/>
</dbReference>
<dbReference type="InterPro" id="IPR011006">
    <property type="entry name" value="CheY-like_superfamily"/>
</dbReference>
<dbReference type="Gene3D" id="3.30.450.20">
    <property type="entry name" value="PAS domain"/>
    <property type="match status" value="6"/>
</dbReference>
<dbReference type="EC" id="2.7.13.3" evidence="2"/>
<gene>
    <name evidence="12" type="ORF">ACFQ4C_08915</name>
</gene>
<dbReference type="Proteomes" id="UP001597116">
    <property type="component" value="Unassembled WGS sequence"/>
</dbReference>
<dbReference type="PROSITE" id="PS50113">
    <property type="entry name" value="PAC"/>
    <property type="match status" value="5"/>
</dbReference>